<proteinExistence type="predicted"/>
<evidence type="ECO:0000313" key="7">
    <source>
        <dbReference type="EMBL" id="KAG9331227.1"/>
    </source>
</evidence>
<dbReference type="InterPro" id="IPR051287">
    <property type="entry name" value="TCR_variable_region"/>
</dbReference>
<protein>
    <recommendedName>
        <fullName evidence="6">Ig-like domain-containing protein</fullName>
    </recommendedName>
</protein>
<keyword evidence="1" id="KW-0732">Signal</keyword>
<keyword evidence="3" id="KW-0675">Receptor</keyword>
<organism evidence="7 8">
    <name type="scientific">Albula glossodonta</name>
    <name type="common">roundjaw bonefish</name>
    <dbReference type="NCBI Taxonomy" id="121402"/>
    <lineage>
        <taxon>Eukaryota</taxon>
        <taxon>Metazoa</taxon>
        <taxon>Chordata</taxon>
        <taxon>Craniata</taxon>
        <taxon>Vertebrata</taxon>
        <taxon>Euteleostomi</taxon>
        <taxon>Actinopterygii</taxon>
        <taxon>Neopterygii</taxon>
        <taxon>Teleostei</taxon>
        <taxon>Albuliformes</taxon>
        <taxon>Albulidae</taxon>
        <taxon>Albula</taxon>
    </lineage>
</organism>
<dbReference type="SMART" id="SM00406">
    <property type="entry name" value="IGv"/>
    <property type="match status" value="1"/>
</dbReference>
<gene>
    <name evidence="7" type="ORF">JZ751_019740</name>
</gene>
<comment type="caution">
    <text evidence="7">The sequence shown here is derived from an EMBL/GenBank/DDBJ whole genome shotgun (WGS) entry which is preliminary data.</text>
</comment>
<evidence type="ECO:0000259" key="6">
    <source>
        <dbReference type="PROSITE" id="PS50835"/>
    </source>
</evidence>
<evidence type="ECO:0000256" key="5">
    <source>
        <dbReference type="ARBA" id="ARBA00043266"/>
    </source>
</evidence>
<dbReference type="SUPFAM" id="SSF48726">
    <property type="entry name" value="Immunoglobulin"/>
    <property type="match status" value="2"/>
</dbReference>
<evidence type="ECO:0000256" key="4">
    <source>
        <dbReference type="ARBA" id="ARBA00023319"/>
    </source>
</evidence>
<dbReference type="InterPro" id="IPR007110">
    <property type="entry name" value="Ig-like_dom"/>
</dbReference>
<evidence type="ECO:0000256" key="2">
    <source>
        <dbReference type="ARBA" id="ARBA00023130"/>
    </source>
</evidence>
<dbReference type="PANTHER" id="PTHR19367:SF18">
    <property type="entry name" value="T CELL RECEPTOR ALPHA VARIABLE 16"/>
    <property type="match status" value="1"/>
</dbReference>
<dbReference type="InterPro" id="IPR013106">
    <property type="entry name" value="Ig_V-set"/>
</dbReference>
<dbReference type="InterPro" id="IPR003599">
    <property type="entry name" value="Ig_sub"/>
</dbReference>
<keyword evidence="5" id="KW-0391">Immunity</keyword>
<sequence>MLSSTGTASILGESFQDEIKPTENEVRALESQKITLSCNYTYDNPNSLQWYRQYPRSKPEFIILTLGTTDSEKIEGRFNVTNKKESKQVHLEISSAEVTDSALYYCALQPTYPNGFPKYMLRRDTVGEDLSSGDEVIQAQSMKTTEGQEVSLGCSFKTGGNAYLYWYRQYPGSPPQYILQRGSGFTGSHTADFAKKRFSSTVAKNEGRT</sequence>
<dbReference type="EMBL" id="JAFBMS010000365">
    <property type="protein sequence ID" value="KAG9331227.1"/>
    <property type="molecule type" value="Genomic_DNA"/>
</dbReference>
<feature type="domain" description="Ig-like" evidence="6">
    <location>
        <begin position="21"/>
        <end position="106"/>
    </location>
</feature>
<dbReference type="AlphaFoldDB" id="A0A8T2N3V9"/>
<dbReference type="PANTHER" id="PTHR19367">
    <property type="entry name" value="T-CELL RECEPTOR ALPHA CHAIN V REGION"/>
    <property type="match status" value="1"/>
</dbReference>
<accession>A0A8T2N3V9</accession>
<dbReference type="InterPro" id="IPR013783">
    <property type="entry name" value="Ig-like_fold"/>
</dbReference>
<feature type="non-terminal residue" evidence="7">
    <location>
        <position position="209"/>
    </location>
</feature>
<dbReference type="GO" id="GO:0002250">
    <property type="term" value="P:adaptive immune response"/>
    <property type="evidence" value="ECO:0007669"/>
    <property type="project" value="UniProtKB-KW"/>
</dbReference>
<keyword evidence="2" id="KW-1064">Adaptive immunity</keyword>
<evidence type="ECO:0000256" key="3">
    <source>
        <dbReference type="ARBA" id="ARBA00023170"/>
    </source>
</evidence>
<evidence type="ECO:0000256" key="1">
    <source>
        <dbReference type="ARBA" id="ARBA00022729"/>
    </source>
</evidence>
<dbReference type="OrthoDB" id="9803478at2759"/>
<dbReference type="Pfam" id="PF07686">
    <property type="entry name" value="V-set"/>
    <property type="match status" value="2"/>
</dbReference>
<keyword evidence="5" id="KW-1279">T cell receptor</keyword>
<keyword evidence="8" id="KW-1185">Reference proteome</keyword>
<dbReference type="SMART" id="SM00409">
    <property type="entry name" value="IG"/>
    <property type="match status" value="1"/>
</dbReference>
<dbReference type="GO" id="GO:0042101">
    <property type="term" value="C:T cell receptor complex"/>
    <property type="evidence" value="ECO:0007669"/>
    <property type="project" value="UniProtKB-KW"/>
</dbReference>
<name>A0A8T2N3V9_9TELE</name>
<evidence type="ECO:0000313" key="8">
    <source>
        <dbReference type="Proteomes" id="UP000824540"/>
    </source>
</evidence>
<dbReference type="PROSITE" id="PS50835">
    <property type="entry name" value="IG_LIKE"/>
    <property type="match status" value="1"/>
</dbReference>
<dbReference type="Gene3D" id="2.60.40.10">
    <property type="entry name" value="Immunoglobulins"/>
    <property type="match status" value="2"/>
</dbReference>
<keyword evidence="4" id="KW-0393">Immunoglobulin domain</keyword>
<reference evidence="7" key="1">
    <citation type="thesis" date="2021" institute="BYU ScholarsArchive" country="Provo, UT, USA">
        <title>Applications of and Algorithms for Genome Assembly and Genomic Analyses with an Emphasis on Marine Teleosts.</title>
        <authorList>
            <person name="Pickett B.D."/>
        </authorList>
    </citation>
    <scope>NUCLEOTIDE SEQUENCE</scope>
    <source>
        <strain evidence="7">HI-2016</strain>
    </source>
</reference>
<dbReference type="Proteomes" id="UP000824540">
    <property type="component" value="Unassembled WGS sequence"/>
</dbReference>
<dbReference type="InterPro" id="IPR036179">
    <property type="entry name" value="Ig-like_dom_sf"/>
</dbReference>